<protein>
    <submittedName>
        <fullName evidence="2">Uncharacterized protein</fullName>
    </submittedName>
</protein>
<accession>A0AAD9VZ08</accession>
<keyword evidence="3" id="KW-1185">Reference proteome</keyword>
<dbReference type="EMBL" id="JAUJFL010000006">
    <property type="protein sequence ID" value="KAK2600821.1"/>
    <property type="molecule type" value="Genomic_DNA"/>
</dbReference>
<sequence length="219" mass="25155">MAYHDLSAAFSAQRKEGHTIAPLSRDPDENFPDDDPNKQRQLAGRLFNAMRNRINVLDGTIMKDANKQVILDANGEPRKSENNTIRRVCNEPNIRLEMVAWGPLLAIRGAQLGDFYALKWTWDHNFEYQYYDSFMDRYNSVLAAVTGSKKAVADLMETSWSCRLANTPEHELHRKGANRRDNDYKQELLAEATAKRKQDREVHEEEENQGTTKTTVGRV</sequence>
<proteinExistence type="predicted"/>
<evidence type="ECO:0000256" key="1">
    <source>
        <dbReference type="SAM" id="MobiDB-lite"/>
    </source>
</evidence>
<feature type="compositionally biased region" description="Polar residues" evidence="1">
    <location>
        <begin position="209"/>
        <end position="219"/>
    </location>
</feature>
<reference evidence="2" key="1">
    <citation type="submission" date="2023-06" db="EMBL/GenBank/DDBJ databases">
        <authorList>
            <person name="Noh H."/>
        </authorList>
    </citation>
    <scope>NUCLEOTIDE SEQUENCE</scope>
    <source>
        <strain evidence="2">DUCC20226</strain>
    </source>
</reference>
<feature type="region of interest" description="Disordered" evidence="1">
    <location>
        <begin position="13"/>
        <end position="37"/>
    </location>
</feature>
<evidence type="ECO:0000313" key="3">
    <source>
        <dbReference type="Proteomes" id="UP001265746"/>
    </source>
</evidence>
<dbReference type="AlphaFoldDB" id="A0AAD9VZ08"/>
<evidence type="ECO:0000313" key="2">
    <source>
        <dbReference type="EMBL" id="KAK2600821.1"/>
    </source>
</evidence>
<comment type="caution">
    <text evidence="2">The sequence shown here is derived from an EMBL/GenBank/DDBJ whole genome shotgun (WGS) entry which is preliminary data.</text>
</comment>
<feature type="compositionally biased region" description="Basic and acidic residues" evidence="1">
    <location>
        <begin position="171"/>
        <end position="203"/>
    </location>
</feature>
<name>A0AAD9VZ08_PHOAM</name>
<dbReference type="Proteomes" id="UP001265746">
    <property type="component" value="Unassembled WGS sequence"/>
</dbReference>
<feature type="region of interest" description="Disordered" evidence="1">
    <location>
        <begin position="171"/>
        <end position="219"/>
    </location>
</feature>
<gene>
    <name evidence="2" type="ORF">N8I77_010328</name>
</gene>
<organism evidence="2 3">
    <name type="scientific">Phomopsis amygdali</name>
    <name type="common">Fusicoccum amygdali</name>
    <dbReference type="NCBI Taxonomy" id="1214568"/>
    <lineage>
        <taxon>Eukaryota</taxon>
        <taxon>Fungi</taxon>
        <taxon>Dikarya</taxon>
        <taxon>Ascomycota</taxon>
        <taxon>Pezizomycotina</taxon>
        <taxon>Sordariomycetes</taxon>
        <taxon>Sordariomycetidae</taxon>
        <taxon>Diaporthales</taxon>
        <taxon>Diaporthaceae</taxon>
        <taxon>Diaporthe</taxon>
    </lineage>
</organism>